<dbReference type="Proteomes" id="UP000777002">
    <property type="component" value="Unassembled WGS sequence"/>
</dbReference>
<organism evidence="1 2">
    <name type="scientific">Parasutterella secunda</name>
    <dbReference type="NCBI Taxonomy" id="626947"/>
    <lineage>
        <taxon>Bacteria</taxon>
        <taxon>Pseudomonadati</taxon>
        <taxon>Pseudomonadota</taxon>
        <taxon>Betaproteobacteria</taxon>
        <taxon>Burkholderiales</taxon>
        <taxon>Sutterellaceae</taxon>
        <taxon>Parasutterella</taxon>
    </lineage>
</organism>
<name>A0ABS2GRY2_9BURK</name>
<gene>
    <name evidence="1" type="ORF">H5985_02825</name>
</gene>
<dbReference type="EMBL" id="JACJKX010000003">
    <property type="protein sequence ID" value="MBM6928204.1"/>
    <property type="molecule type" value="Genomic_DNA"/>
</dbReference>
<keyword evidence="2" id="KW-1185">Reference proteome</keyword>
<protein>
    <submittedName>
        <fullName evidence="1">Uncharacterized protein</fullName>
    </submittedName>
</protein>
<accession>A0ABS2GRY2</accession>
<comment type="caution">
    <text evidence="1">The sequence shown here is derived from an EMBL/GenBank/DDBJ whole genome shotgun (WGS) entry which is preliminary data.</text>
</comment>
<sequence length="158" mass="18058">MSSQLDVRPDVLHLSDPIELSSFFDGYLDFVLDLFDRAEEAEELSNSITSHAQFMASMFTEKTPMVVLDENDFGDKLALRLKTSLTHDGLITEVLPVVVQTHAQDYVFLAGMLMVRQFVDLIRDSEEKKESPDVFDLRRTALVGDWVNRFLGKHKYAE</sequence>
<reference evidence="1 2" key="1">
    <citation type="journal article" date="2021" name="Sci. Rep.">
        <title>The distribution of antibiotic resistance genes in chicken gut microbiota commensals.</title>
        <authorList>
            <person name="Juricova H."/>
            <person name="Matiasovicova J."/>
            <person name="Kubasova T."/>
            <person name="Cejkova D."/>
            <person name="Rychlik I."/>
        </authorList>
    </citation>
    <scope>NUCLEOTIDE SEQUENCE [LARGE SCALE GENOMIC DNA]</scope>
    <source>
        <strain evidence="1 2">An562</strain>
    </source>
</reference>
<proteinExistence type="predicted"/>
<evidence type="ECO:0000313" key="1">
    <source>
        <dbReference type="EMBL" id="MBM6928204.1"/>
    </source>
</evidence>
<evidence type="ECO:0000313" key="2">
    <source>
        <dbReference type="Proteomes" id="UP000777002"/>
    </source>
</evidence>
<dbReference type="RefSeq" id="WP_205049805.1">
    <property type="nucleotide sequence ID" value="NZ_JACJKX010000003.1"/>
</dbReference>